<reference evidence="3 4" key="1">
    <citation type="submission" date="2019-10" db="EMBL/GenBank/DDBJ databases">
        <title>Draft Genome Assembly of Rhodococcus zopfii DSM44189.</title>
        <authorList>
            <person name="Sutton J.M."/>
            <person name="Akob D.M."/>
            <person name="Bushman T.J."/>
        </authorList>
    </citation>
    <scope>NUCLEOTIDE SEQUENCE [LARGE SCALE GENOMIC DNA]</scope>
    <source>
        <strain evidence="3 4">DSM 44189</strain>
    </source>
</reference>
<keyword evidence="4" id="KW-1185">Reference proteome</keyword>
<comment type="similarity">
    <text evidence="1">Belongs to the GppA/Ppx family.</text>
</comment>
<organism evidence="3 4">
    <name type="scientific">Rhodococcus zopfii</name>
    <dbReference type="NCBI Taxonomy" id="43772"/>
    <lineage>
        <taxon>Bacteria</taxon>
        <taxon>Bacillati</taxon>
        <taxon>Actinomycetota</taxon>
        <taxon>Actinomycetes</taxon>
        <taxon>Mycobacteriales</taxon>
        <taxon>Nocardiaceae</taxon>
        <taxon>Rhodococcus</taxon>
    </lineage>
</organism>
<accession>A0ABU3WKK0</accession>
<dbReference type="Proteomes" id="UP001275440">
    <property type="component" value="Unassembled WGS sequence"/>
</dbReference>
<evidence type="ECO:0000313" key="4">
    <source>
        <dbReference type="Proteomes" id="UP001275440"/>
    </source>
</evidence>
<name>A0ABU3WKK0_9NOCA</name>
<dbReference type="PANTHER" id="PTHR30005:SF0">
    <property type="entry name" value="RETROGRADE REGULATION PROTEIN 2"/>
    <property type="match status" value="1"/>
</dbReference>
<dbReference type="CDD" id="cd24056">
    <property type="entry name" value="ASKHA_NBD_MtPPX1-like"/>
    <property type="match status" value="1"/>
</dbReference>
<dbReference type="EMBL" id="WBMO01000001">
    <property type="protein sequence ID" value="MDV2474507.1"/>
    <property type="molecule type" value="Genomic_DNA"/>
</dbReference>
<evidence type="ECO:0000256" key="1">
    <source>
        <dbReference type="ARBA" id="ARBA00007125"/>
    </source>
</evidence>
<feature type="domain" description="Ppx/GppA phosphatase N-terminal" evidence="2">
    <location>
        <begin position="26"/>
        <end position="305"/>
    </location>
</feature>
<comment type="caution">
    <text evidence="3">The sequence shown here is derived from an EMBL/GenBank/DDBJ whole genome shotgun (WGS) entry which is preliminary data.</text>
</comment>
<evidence type="ECO:0000313" key="3">
    <source>
        <dbReference type="EMBL" id="MDV2474507.1"/>
    </source>
</evidence>
<protein>
    <recommendedName>
        <fullName evidence="2">Ppx/GppA phosphatase N-terminal domain-containing protein</fullName>
    </recommendedName>
</protein>
<dbReference type="Gene3D" id="3.30.420.150">
    <property type="entry name" value="Exopolyphosphatase. Domain 2"/>
    <property type="match status" value="1"/>
</dbReference>
<sequence length="336" mass="36360">MRLGLLDIGSNSAQLQIVEAAVGAPPLPVHAIRVPTRLADEVQPDGSLSVAGADRAANAVATAVDAAYRYGVDRLFPFVTAAIRDAENRDVVLDRIVQASGIRPEYLSGDQEARLTYLAVHAWYGWSAGRLLVLDIGGGSMELALGRNTDPDIALSLPLGANRLTRRYLESDPPTSKELKRMRRDVRDTLGDASDRLKWEGDPHVTVGASKTFKQLARLTGSPAQRKGPFVARTLRRDDLHRVIEKLAGMPAQHRSRLPGVSESRARQVLAGAIVADCAMTALDLDSLEISPWALREGIVLRHLSSLADDRDALPLQTLPARSEDGATVTTLPKQI</sequence>
<dbReference type="SUPFAM" id="SSF53067">
    <property type="entry name" value="Actin-like ATPase domain"/>
    <property type="match status" value="2"/>
</dbReference>
<proteinExistence type="inferred from homology"/>
<dbReference type="Pfam" id="PF02541">
    <property type="entry name" value="Ppx-GppA"/>
    <property type="match status" value="1"/>
</dbReference>
<dbReference type="InterPro" id="IPR003695">
    <property type="entry name" value="Ppx_GppA_N"/>
</dbReference>
<dbReference type="Gene3D" id="3.30.420.40">
    <property type="match status" value="1"/>
</dbReference>
<dbReference type="InterPro" id="IPR043129">
    <property type="entry name" value="ATPase_NBD"/>
</dbReference>
<gene>
    <name evidence="3" type="ORF">F8M49_02110</name>
</gene>
<dbReference type="PANTHER" id="PTHR30005">
    <property type="entry name" value="EXOPOLYPHOSPHATASE"/>
    <property type="match status" value="1"/>
</dbReference>
<evidence type="ECO:0000259" key="2">
    <source>
        <dbReference type="Pfam" id="PF02541"/>
    </source>
</evidence>
<dbReference type="InterPro" id="IPR050273">
    <property type="entry name" value="GppA/Ppx_hydrolase"/>
</dbReference>